<feature type="chain" id="PRO_5044875889" evidence="1">
    <location>
        <begin position="41"/>
        <end position="121"/>
    </location>
</feature>
<feature type="signal peptide" evidence="1">
    <location>
        <begin position="1"/>
        <end position="40"/>
    </location>
</feature>
<evidence type="ECO:0000313" key="2">
    <source>
        <dbReference type="EMBL" id="MDT0436396.1"/>
    </source>
</evidence>
<keyword evidence="1" id="KW-0732">Signal</keyword>
<sequence>MPNDLSAAPGTVNRGAFVRRGRRLLVAAALLVGTAVPTLAAADTASASGLYDCGSGVDAGSGNTWGWGACSGRGTFALRLNCTYGQNRTSSPVIVNGGRTRTDVQCPLGTTIRNTQINILN</sequence>
<evidence type="ECO:0000256" key="1">
    <source>
        <dbReference type="SAM" id="SignalP"/>
    </source>
</evidence>
<gene>
    <name evidence="2" type="ORF">RM877_17075</name>
</gene>
<name>A0ABD5ENX9_9ACTN</name>
<comment type="caution">
    <text evidence="2">The sequence shown here is derived from an EMBL/GenBank/DDBJ whole genome shotgun (WGS) entry which is preliminary data.</text>
</comment>
<evidence type="ECO:0000313" key="3">
    <source>
        <dbReference type="Proteomes" id="UP001183535"/>
    </source>
</evidence>
<proteinExistence type="predicted"/>
<reference evidence="3" key="1">
    <citation type="submission" date="2023-07" db="EMBL/GenBank/DDBJ databases">
        <title>30 novel species of actinomycetes from the DSMZ collection.</title>
        <authorList>
            <person name="Nouioui I."/>
        </authorList>
    </citation>
    <scope>NUCLEOTIDE SEQUENCE [LARGE SCALE GENOMIC DNA]</scope>
    <source>
        <strain evidence="3">DSM 41981</strain>
    </source>
</reference>
<dbReference type="EMBL" id="JAVRES010000007">
    <property type="protein sequence ID" value="MDT0436396.1"/>
    <property type="molecule type" value="Genomic_DNA"/>
</dbReference>
<keyword evidence="3" id="KW-1185">Reference proteome</keyword>
<accession>A0ABD5ENX9</accession>
<protein>
    <submittedName>
        <fullName evidence="2">Uncharacterized protein</fullName>
    </submittedName>
</protein>
<dbReference type="Proteomes" id="UP001183535">
    <property type="component" value="Unassembled WGS sequence"/>
</dbReference>
<dbReference type="AlphaFoldDB" id="A0ABD5ENX9"/>
<organism evidence="2 3">
    <name type="scientific">Streptomyces doudnae</name>
    <dbReference type="NCBI Taxonomy" id="3075536"/>
    <lineage>
        <taxon>Bacteria</taxon>
        <taxon>Bacillati</taxon>
        <taxon>Actinomycetota</taxon>
        <taxon>Actinomycetes</taxon>
        <taxon>Kitasatosporales</taxon>
        <taxon>Streptomycetaceae</taxon>
        <taxon>Streptomyces</taxon>
    </lineage>
</organism>
<dbReference type="RefSeq" id="WP_093835873.1">
    <property type="nucleotide sequence ID" value="NZ_JAVRES010000007.1"/>
</dbReference>